<feature type="region of interest" description="Disordered" evidence="1">
    <location>
        <begin position="1"/>
        <end position="24"/>
    </location>
</feature>
<dbReference type="RefSeq" id="XP_014566994.1">
    <property type="nucleotide sequence ID" value="XM_014711508.1"/>
</dbReference>
<evidence type="ECO:0000313" key="2">
    <source>
        <dbReference type="EMBL" id="GAA98821.1"/>
    </source>
</evidence>
<reference evidence="2 3" key="1">
    <citation type="journal article" date="2011" name="J. Gen. Appl. Microbiol.">
        <title>Draft genome sequencing of the enigmatic basidiomycete Mixia osmundae.</title>
        <authorList>
            <person name="Nishida H."/>
            <person name="Nagatsuka Y."/>
            <person name="Sugiyama J."/>
        </authorList>
    </citation>
    <scope>NUCLEOTIDE SEQUENCE [LARGE SCALE GENOMIC DNA]</scope>
    <source>
        <strain evidence="3">CBS 9802 / IAM 14324 / JCM 22182 / KY 12970</strain>
    </source>
</reference>
<reference evidence="2 3" key="2">
    <citation type="journal article" date="2012" name="Open Biol.">
        <title>Characteristics of nucleosomes and linker DNA regions on the genome of the basidiomycete Mixia osmundae revealed by mono- and dinucleosome mapping.</title>
        <authorList>
            <person name="Nishida H."/>
            <person name="Kondo S."/>
            <person name="Matsumoto T."/>
            <person name="Suzuki Y."/>
            <person name="Yoshikawa H."/>
            <person name="Taylor T.D."/>
            <person name="Sugiyama J."/>
        </authorList>
    </citation>
    <scope>NUCLEOTIDE SEQUENCE [LARGE SCALE GENOMIC DNA]</scope>
    <source>
        <strain evidence="3">CBS 9802 / IAM 14324 / JCM 22182 / KY 12970</strain>
    </source>
</reference>
<gene>
    <name evidence="2" type="primary">Mo05509</name>
    <name evidence="2" type="ORF">E5Q_05509</name>
</gene>
<evidence type="ECO:0000256" key="1">
    <source>
        <dbReference type="SAM" id="MobiDB-lite"/>
    </source>
</evidence>
<comment type="caution">
    <text evidence="2">The sequence shown here is derived from an EMBL/GenBank/DDBJ whole genome shotgun (WGS) entry which is preliminary data.</text>
</comment>
<accession>G7E7L1</accession>
<dbReference type="EMBL" id="BABT02000165">
    <property type="protein sequence ID" value="GAA98821.1"/>
    <property type="molecule type" value="Genomic_DNA"/>
</dbReference>
<keyword evidence="3" id="KW-1185">Reference proteome</keyword>
<organism evidence="2 3">
    <name type="scientific">Mixia osmundae (strain CBS 9802 / IAM 14324 / JCM 22182 / KY 12970)</name>
    <dbReference type="NCBI Taxonomy" id="764103"/>
    <lineage>
        <taxon>Eukaryota</taxon>
        <taxon>Fungi</taxon>
        <taxon>Dikarya</taxon>
        <taxon>Basidiomycota</taxon>
        <taxon>Pucciniomycotina</taxon>
        <taxon>Mixiomycetes</taxon>
        <taxon>Mixiales</taxon>
        <taxon>Mixiaceae</taxon>
        <taxon>Mixia</taxon>
    </lineage>
</organism>
<dbReference type="HOGENOM" id="CLU_3032893_0_0_1"/>
<proteinExistence type="predicted"/>
<evidence type="ECO:0000313" key="3">
    <source>
        <dbReference type="Proteomes" id="UP000009131"/>
    </source>
</evidence>
<dbReference type="InParanoid" id="G7E7L1"/>
<protein>
    <submittedName>
        <fullName evidence="2">Uncharacterized protein</fullName>
    </submittedName>
</protein>
<dbReference type="Proteomes" id="UP000009131">
    <property type="component" value="Unassembled WGS sequence"/>
</dbReference>
<sequence length="55" mass="5819">MRRLPRGYAADPRHNLSRTSSKKPSAEILLASMGSSRTDTLIGSALLGLHAPGCV</sequence>
<name>G7E7L1_MIXOS</name>
<dbReference type="AlphaFoldDB" id="G7E7L1"/>